<dbReference type="PROSITE" id="PS50222">
    <property type="entry name" value="EF_HAND_2"/>
    <property type="match status" value="3"/>
</dbReference>
<dbReference type="AlphaFoldDB" id="A0A9R0U4R9"/>
<evidence type="ECO:0000256" key="13">
    <source>
        <dbReference type="ARBA" id="ARBA00023288"/>
    </source>
</evidence>
<evidence type="ECO:0000256" key="12">
    <source>
        <dbReference type="ARBA" id="ARBA00023136"/>
    </source>
</evidence>
<organism evidence="21 22">
    <name type="scientific">Triticum turgidum subsp. durum</name>
    <name type="common">Durum wheat</name>
    <name type="synonym">Triticum durum</name>
    <dbReference type="NCBI Taxonomy" id="4567"/>
    <lineage>
        <taxon>Eukaryota</taxon>
        <taxon>Viridiplantae</taxon>
        <taxon>Streptophyta</taxon>
        <taxon>Embryophyta</taxon>
        <taxon>Tracheophyta</taxon>
        <taxon>Spermatophyta</taxon>
        <taxon>Magnoliopsida</taxon>
        <taxon>Liliopsida</taxon>
        <taxon>Poales</taxon>
        <taxon>Poaceae</taxon>
        <taxon>BOP clade</taxon>
        <taxon>Pooideae</taxon>
        <taxon>Triticodae</taxon>
        <taxon>Triticeae</taxon>
        <taxon>Triticinae</taxon>
        <taxon>Triticum</taxon>
    </lineage>
</organism>
<name>A0A9R0U4R9_TRITD</name>
<dbReference type="GO" id="GO:0005509">
    <property type="term" value="F:calcium ion binding"/>
    <property type="evidence" value="ECO:0007669"/>
    <property type="project" value="InterPro"/>
</dbReference>
<keyword evidence="9" id="KW-0418">Kinase</keyword>
<evidence type="ECO:0000256" key="7">
    <source>
        <dbReference type="ARBA" id="ARBA00022737"/>
    </source>
</evidence>
<dbReference type="FunFam" id="3.30.200.20:FF:000004">
    <property type="entry name" value="Calcium-dependent protein kinase 1"/>
    <property type="match status" value="1"/>
</dbReference>
<keyword evidence="22" id="KW-1185">Reference proteome</keyword>
<keyword evidence="11 17" id="KW-0067">ATP-binding</keyword>
<dbReference type="EMBL" id="LT934119">
    <property type="protein sequence ID" value="VAI24450.1"/>
    <property type="molecule type" value="Genomic_DNA"/>
</dbReference>
<dbReference type="PROSITE" id="PS00107">
    <property type="entry name" value="PROTEIN_KINASE_ATP"/>
    <property type="match status" value="1"/>
</dbReference>
<evidence type="ECO:0000259" key="19">
    <source>
        <dbReference type="PROSITE" id="PS50011"/>
    </source>
</evidence>
<dbReference type="SUPFAM" id="SSF56112">
    <property type="entry name" value="Protein kinase-like (PK-like)"/>
    <property type="match status" value="1"/>
</dbReference>
<evidence type="ECO:0000256" key="2">
    <source>
        <dbReference type="ARBA" id="ARBA00012513"/>
    </source>
</evidence>
<dbReference type="InterPro" id="IPR002048">
    <property type="entry name" value="EF_hand_dom"/>
</dbReference>
<dbReference type="Pfam" id="PF13499">
    <property type="entry name" value="EF-hand_7"/>
    <property type="match status" value="1"/>
</dbReference>
<comment type="subcellular location">
    <subcellularLocation>
        <location evidence="1">Membrane</location>
        <topology evidence="1">Lipid-anchor</topology>
    </subcellularLocation>
</comment>
<keyword evidence="7" id="KW-0677">Repeat</keyword>
<evidence type="ECO:0000256" key="9">
    <source>
        <dbReference type="ARBA" id="ARBA00022777"/>
    </source>
</evidence>
<keyword evidence="5" id="KW-0519">Myristate</keyword>
<feature type="binding site" evidence="17">
    <location>
        <position position="114"/>
    </location>
    <ligand>
        <name>ATP</name>
        <dbReference type="ChEBI" id="CHEBI:30616"/>
    </ligand>
</feature>
<dbReference type="Proteomes" id="UP000324705">
    <property type="component" value="Chromosome 5A"/>
</dbReference>
<evidence type="ECO:0000313" key="22">
    <source>
        <dbReference type="Proteomes" id="UP000324705"/>
    </source>
</evidence>
<keyword evidence="13" id="KW-0449">Lipoprotein</keyword>
<dbReference type="FunFam" id="1.10.510.10:FF:000249">
    <property type="entry name" value="Calcium-dependent protein kinase SK5"/>
    <property type="match status" value="1"/>
</dbReference>
<dbReference type="GO" id="GO:0005524">
    <property type="term" value="F:ATP binding"/>
    <property type="evidence" value="ECO:0007669"/>
    <property type="project" value="UniProtKB-UniRule"/>
</dbReference>
<dbReference type="FunFam" id="1.10.238.10:FF:000001">
    <property type="entry name" value="Calmodulin 1"/>
    <property type="match status" value="1"/>
</dbReference>
<keyword evidence="4" id="KW-0808">Transferase</keyword>
<dbReference type="EC" id="2.7.11.1" evidence="2"/>
<protein>
    <recommendedName>
        <fullName evidence="2">non-specific serine/threonine protein kinase</fullName>
        <ecNumber evidence="2">2.7.11.1</ecNumber>
    </recommendedName>
</protein>
<feature type="domain" description="Protein kinase" evidence="19">
    <location>
        <begin position="81"/>
        <end position="339"/>
    </location>
</feature>
<evidence type="ECO:0000256" key="14">
    <source>
        <dbReference type="ARBA" id="ARBA00024334"/>
    </source>
</evidence>
<dbReference type="PROSITE" id="PS50011">
    <property type="entry name" value="PROTEIN_KINASE_DOM"/>
    <property type="match status" value="1"/>
</dbReference>
<keyword evidence="12" id="KW-0472">Membrane</keyword>
<dbReference type="InterPro" id="IPR000719">
    <property type="entry name" value="Prot_kinase_dom"/>
</dbReference>
<evidence type="ECO:0000256" key="6">
    <source>
        <dbReference type="ARBA" id="ARBA00022723"/>
    </source>
</evidence>
<keyword evidence="3" id="KW-0723">Serine/threonine-protein kinase</keyword>
<feature type="region of interest" description="Disordered" evidence="18">
    <location>
        <begin position="1"/>
        <end position="47"/>
    </location>
</feature>
<dbReference type="PROSITE" id="PS00018">
    <property type="entry name" value="EF_HAND_1"/>
    <property type="match status" value="1"/>
</dbReference>
<keyword evidence="10" id="KW-0106">Calcium</keyword>
<feature type="domain" description="EF-hand" evidence="20">
    <location>
        <begin position="472"/>
        <end position="507"/>
    </location>
</feature>
<dbReference type="OMA" id="DAPQCQA"/>
<dbReference type="InterPro" id="IPR018247">
    <property type="entry name" value="EF_Hand_1_Ca_BS"/>
</dbReference>
<feature type="compositionally biased region" description="Basic and acidic residues" evidence="18">
    <location>
        <begin position="35"/>
        <end position="47"/>
    </location>
</feature>
<dbReference type="InterPro" id="IPR011992">
    <property type="entry name" value="EF-hand-dom_pair"/>
</dbReference>
<comment type="similarity">
    <text evidence="14">Belongs to the protein kinase superfamily. Ser/Thr protein kinase family. CDPK subfamily.</text>
</comment>
<feature type="domain" description="EF-hand" evidence="20">
    <location>
        <begin position="511"/>
        <end position="541"/>
    </location>
</feature>
<dbReference type="InterPro" id="IPR017441">
    <property type="entry name" value="Protein_kinase_ATP_BS"/>
</dbReference>
<dbReference type="InterPro" id="IPR050205">
    <property type="entry name" value="CDPK_Ser/Thr_kinases"/>
</dbReference>
<dbReference type="InterPro" id="IPR011009">
    <property type="entry name" value="Kinase-like_dom_sf"/>
</dbReference>
<evidence type="ECO:0000256" key="8">
    <source>
        <dbReference type="ARBA" id="ARBA00022741"/>
    </source>
</evidence>
<evidence type="ECO:0000313" key="21">
    <source>
        <dbReference type="EMBL" id="VAI24450.1"/>
    </source>
</evidence>
<feature type="domain" description="EF-hand" evidence="20">
    <location>
        <begin position="382"/>
        <end position="417"/>
    </location>
</feature>
<proteinExistence type="inferred from homology"/>
<gene>
    <name evidence="21" type="ORF">TRITD_5Av1G236860</name>
</gene>
<evidence type="ECO:0000256" key="16">
    <source>
        <dbReference type="ARBA" id="ARBA00048679"/>
    </source>
</evidence>
<feature type="compositionally biased region" description="Polar residues" evidence="18">
    <location>
        <begin position="1"/>
        <end position="13"/>
    </location>
</feature>
<dbReference type="Gene3D" id="1.10.510.10">
    <property type="entry name" value="Transferase(Phosphotransferase) domain 1"/>
    <property type="match status" value="1"/>
</dbReference>
<accession>A0A9R0U4R9</accession>
<reference evidence="21 22" key="1">
    <citation type="submission" date="2017-09" db="EMBL/GenBank/DDBJ databases">
        <authorList>
            <consortium name="International Durum Wheat Genome Sequencing Consortium (IDWGSC)"/>
            <person name="Milanesi L."/>
        </authorList>
    </citation>
    <scope>NUCLEOTIDE SEQUENCE [LARGE SCALE GENOMIC DNA]</scope>
    <source>
        <strain evidence="22">cv. Svevo</strain>
    </source>
</reference>
<evidence type="ECO:0000256" key="4">
    <source>
        <dbReference type="ARBA" id="ARBA00022679"/>
    </source>
</evidence>
<dbReference type="GO" id="GO:0004674">
    <property type="term" value="F:protein serine/threonine kinase activity"/>
    <property type="evidence" value="ECO:0007669"/>
    <property type="project" value="UniProtKB-KW"/>
</dbReference>
<dbReference type="PANTHER" id="PTHR24349">
    <property type="entry name" value="SERINE/THREONINE-PROTEIN KINASE"/>
    <property type="match status" value="1"/>
</dbReference>
<evidence type="ECO:0000256" key="11">
    <source>
        <dbReference type="ARBA" id="ARBA00022840"/>
    </source>
</evidence>
<dbReference type="SMART" id="SM00220">
    <property type="entry name" value="S_TKc"/>
    <property type="match status" value="1"/>
</dbReference>
<dbReference type="SUPFAM" id="SSF47473">
    <property type="entry name" value="EF-hand"/>
    <property type="match status" value="1"/>
</dbReference>
<evidence type="ECO:0000256" key="3">
    <source>
        <dbReference type="ARBA" id="ARBA00022527"/>
    </source>
</evidence>
<dbReference type="Gramene" id="TRITD5Av1G236860.4">
    <property type="protein sequence ID" value="TRITD5Av1G236860.4"/>
    <property type="gene ID" value="TRITD5Av1G236860"/>
</dbReference>
<sequence length="566" mass="63381">MGNQNGTPGNNYYNRFPREHPASRYADGIEDDSYSDLKKSDKPWPDADSFRPTAAGILRQGLDPTSISVLGRKTADLREHYILGRKLGQGQFGTTYLCTEISTGCDFACKTILKRKLITKVDVEDVRREIQIMHHLSGHKNVVSIKDVYEDVQAVHIVMELLPGGELFDRIQGNGRYSEMKAAEITRIVVSIVAMCHSLGVMHRDLKPENFLLLDKDDDLSIKAIDFGLSVYFKPGQVFSELVGSPFYVAPEVLHKRYGPESDVWSAGVILYVLLSGVPPFWADTQKGIFDAVLKGHLDLESDPWPKISDSAKDLIRKMLCNCPSERLKAHEVLRHPWICQNGMATDGVLDPSVISRLKRFSAMNNLQKLALRVIAERLSEEEIAGLRELFKTVDIKNRGVITFGELRKGLTRYGNELVDTEICDIMEADIVCIAVLLHLICLNLFQADTDTDVTINYEEFIAATMPLNKIEREEHLKAAFTYFDKDGSGYITVDKLQRACAEYNMEGTLLEEIILEADQNNDGQIDYAEFVAMMQGNANGGNIGLGRPTMETSLNVTLRDAAQVH</sequence>
<dbReference type="Gene3D" id="1.10.238.10">
    <property type="entry name" value="EF-hand"/>
    <property type="match status" value="2"/>
</dbReference>
<dbReference type="PROSITE" id="PS00108">
    <property type="entry name" value="PROTEIN_KINASE_ST"/>
    <property type="match status" value="1"/>
</dbReference>
<keyword evidence="6" id="KW-0479">Metal-binding</keyword>
<dbReference type="CDD" id="cd00051">
    <property type="entry name" value="EFh"/>
    <property type="match status" value="1"/>
</dbReference>
<comment type="catalytic activity">
    <reaction evidence="16">
        <text>L-seryl-[protein] + ATP = O-phospho-L-seryl-[protein] + ADP + H(+)</text>
        <dbReference type="Rhea" id="RHEA:17989"/>
        <dbReference type="Rhea" id="RHEA-COMP:9863"/>
        <dbReference type="Rhea" id="RHEA-COMP:11604"/>
        <dbReference type="ChEBI" id="CHEBI:15378"/>
        <dbReference type="ChEBI" id="CHEBI:29999"/>
        <dbReference type="ChEBI" id="CHEBI:30616"/>
        <dbReference type="ChEBI" id="CHEBI:83421"/>
        <dbReference type="ChEBI" id="CHEBI:456216"/>
        <dbReference type="EC" id="2.7.11.1"/>
    </reaction>
</comment>
<dbReference type="SMART" id="SM00054">
    <property type="entry name" value="EFh"/>
    <property type="match status" value="4"/>
</dbReference>
<dbReference type="GO" id="GO:0016020">
    <property type="term" value="C:membrane"/>
    <property type="evidence" value="ECO:0007669"/>
    <property type="project" value="UniProtKB-SubCell"/>
</dbReference>
<dbReference type="Gene3D" id="3.30.200.20">
    <property type="entry name" value="Phosphorylase Kinase, domain 1"/>
    <property type="match status" value="1"/>
</dbReference>
<dbReference type="CDD" id="cd05117">
    <property type="entry name" value="STKc_CAMK"/>
    <property type="match status" value="1"/>
</dbReference>
<evidence type="ECO:0000256" key="10">
    <source>
        <dbReference type="ARBA" id="ARBA00022837"/>
    </source>
</evidence>
<dbReference type="Pfam" id="PF00069">
    <property type="entry name" value="Pkinase"/>
    <property type="match status" value="1"/>
</dbReference>
<comment type="catalytic activity">
    <reaction evidence="15">
        <text>L-threonyl-[protein] + ATP = O-phospho-L-threonyl-[protein] + ADP + H(+)</text>
        <dbReference type="Rhea" id="RHEA:46608"/>
        <dbReference type="Rhea" id="RHEA-COMP:11060"/>
        <dbReference type="Rhea" id="RHEA-COMP:11605"/>
        <dbReference type="ChEBI" id="CHEBI:15378"/>
        <dbReference type="ChEBI" id="CHEBI:30013"/>
        <dbReference type="ChEBI" id="CHEBI:30616"/>
        <dbReference type="ChEBI" id="CHEBI:61977"/>
        <dbReference type="ChEBI" id="CHEBI:456216"/>
        <dbReference type="EC" id="2.7.11.1"/>
    </reaction>
</comment>
<dbReference type="InterPro" id="IPR008271">
    <property type="entry name" value="Ser/Thr_kinase_AS"/>
</dbReference>
<evidence type="ECO:0000256" key="15">
    <source>
        <dbReference type="ARBA" id="ARBA00047899"/>
    </source>
</evidence>
<evidence type="ECO:0000256" key="17">
    <source>
        <dbReference type="PROSITE-ProRule" id="PRU10141"/>
    </source>
</evidence>
<evidence type="ECO:0000256" key="5">
    <source>
        <dbReference type="ARBA" id="ARBA00022707"/>
    </source>
</evidence>
<evidence type="ECO:0000259" key="20">
    <source>
        <dbReference type="PROSITE" id="PS50222"/>
    </source>
</evidence>
<keyword evidence="8 17" id="KW-0547">Nucleotide-binding</keyword>
<evidence type="ECO:0000256" key="18">
    <source>
        <dbReference type="SAM" id="MobiDB-lite"/>
    </source>
</evidence>
<evidence type="ECO:0000256" key="1">
    <source>
        <dbReference type="ARBA" id="ARBA00004635"/>
    </source>
</evidence>